<dbReference type="Gene3D" id="3.30.70.330">
    <property type="match status" value="1"/>
</dbReference>
<dbReference type="GO" id="GO:0005737">
    <property type="term" value="C:cytoplasm"/>
    <property type="evidence" value="ECO:0007669"/>
    <property type="project" value="InterPro"/>
</dbReference>
<sequence length="138" mass="15576">MVDAMEVDAASSSTRQPAESIEGWVVALTNVHEEAAEEDLQDLLADFGPVRNLQLNLDRRTGYVKGYALCEYAKRQEAEACIEQAKRQELKLLGQTLQADFAFVQPPVEVREKETEGRPKSSRRERSRERSQSPGRRG</sequence>
<reference evidence="4 5" key="1">
    <citation type="submission" date="2016-07" db="EMBL/GenBank/DDBJ databases">
        <title>Pervasive Adenine N6-methylation of Active Genes in Fungi.</title>
        <authorList>
            <consortium name="DOE Joint Genome Institute"/>
            <person name="Mondo S.J."/>
            <person name="Dannebaum R.O."/>
            <person name="Kuo R.C."/>
            <person name="Labutti K."/>
            <person name="Haridas S."/>
            <person name="Kuo A."/>
            <person name="Salamov A."/>
            <person name="Ahrendt S.R."/>
            <person name="Lipzen A."/>
            <person name="Sullivan W."/>
            <person name="Andreopoulos W.B."/>
            <person name="Clum A."/>
            <person name="Lindquist E."/>
            <person name="Daum C."/>
            <person name="Ramamoorthy G.K."/>
            <person name="Gryganskyi A."/>
            <person name="Culley D."/>
            <person name="Magnuson J.K."/>
            <person name="James T.Y."/>
            <person name="O'Malley M.A."/>
            <person name="Stajich J.E."/>
            <person name="Spatafora J.W."/>
            <person name="Visel A."/>
            <person name="Grigoriev I.V."/>
        </authorList>
    </citation>
    <scope>NUCLEOTIDE SEQUENCE [LARGE SCALE GENOMIC DNA]</scope>
    <source>
        <strain evidence="4 5">12-1054</strain>
    </source>
</reference>
<dbReference type="PANTHER" id="PTHR45894">
    <property type="entry name" value="RNA-BINDING PROTEIN 8A"/>
    <property type="match status" value="1"/>
</dbReference>
<feature type="compositionally biased region" description="Basic and acidic residues" evidence="2">
    <location>
        <begin position="109"/>
        <end position="131"/>
    </location>
</feature>
<dbReference type="PROSITE" id="PS50102">
    <property type="entry name" value="RRM"/>
    <property type="match status" value="1"/>
</dbReference>
<dbReference type="Proteomes" id="UP000193685">
    <property type="component" value="Unassembled WGS sequence"/>
</dbReference>
<dbReference type="InterPro" id="IPR035979">
    <property type="entry name" value="RBD_domain_sf"/>
</dbReference>
<evidence type="ECO:0000313" key="4">
    <source>
        <dbReference type="EMBL" id="ORY80494.1"/>
    </source>
</evidence>
<name>A0A1Y2FAL6_PROLT</name>
<dbReference type="GO" id="GO:0006396">
    <property type="term" value="P:RNA processing"/>
    <property type="evidence" value="ECO:0007669"/>
    <property type="project" value="InterPro"/>
</dbReference>
<dbReference type="InterPro" id="IPR000504">
    <property type="entry name" value="RRM_dom"/>
</dbReference>
<evidence type="ECO:0000259" key="3">
    <source>
        <dbReference type="PROSITE" id="PS50102"/>
    </source>
</evidence>
<proteinExistence type="predicted"/>
<dbReference type="GO" id="GO:0005634">
    <property type="term" value="C:nucleus"/>
    <property type="evidence" value="ECO:0007669"/>
    <property type="project" value="InterPro"/>
</dbReference>
<organism evidence="4 5">
    <name type="scientific">Protomyces lactucae-debilis</name>
    <dbReference type="NCBI Taxonomy" id="2754530"/>
    <lineage>
        <taxon>Eukaryota</taxon>
        <taxon>Fungi</taxon>
        <taxon>Dikarya</taxon>
        <taxon>Ascomycota</taxon>
        <taxon>Taphrinomycotina</taxon>
        <taxon>Taphrinomycetes</taxon>
        <taxon>Taphrinales</taxon>
        <taxon>Protomycetaceae</taxon>
        <taxon>Protomyces</taxon>
    </lineage>
</organism>
<dbReference type="GeneID" id="63786232"/>
<feature type="domain" description="RRM" evidence="3">
    <location>
        <begin position="24"/>
        <end position="104"/>
    </location>
</feature>
<protein>
    <recommendedName>
        <fullName evidence="3">RRM domain-containing protein</fullName>
    </recommendedName>
</protein>
<keyword evidence="1" id="KW-0694">RNA-binding</keyword>
<comment type="caution">
    <text evidence="4">The sequence shown here is derived from an EMBL/GenBank/DDBJ whole genome shotgun (WGS) entry which is preliminary data.</text>
</comment>
<dbReference type="OrthoDB" id="15688at2759"/>
<dbReference type="InterPro" id="IPR012677">
    <property type="entry name" value="Nucleotide-bd_a/b_plait_sf"/>
</dbReference>
<dbReference type="InterPro" id="IPR008111">
    <property type="entry name" value="RNA-bd_8"/>
</dbReference>
<feature type="region of interest" description="Disordered" evidence="2">
    <location>
        <begin position="105"/>
        <end position="138"/>
    </location>
</feature>
<dbReference type="EMBL" id="MCFI01000013">
    <property type="protein sequence ID" value="ORY80494.1"/>
    <property type="molecule type" value="Genomic_DNA"/>
</dbReference>
<dbReference type="OMA" id="ESEMQTH"/>
<keyword evidence="5" id="KW-1185">Reference proteome</keyword>
<dbReference type="AlphaFoldDB" id="A0A1Y2FAL6"/>
<evidence type="ECO:0000313" key="5">
    <source>
        <dbReference type="Proteomes" id="UP000193685"/>
    </source>
</evidence>
<dbReference type="SMART" id="SM00360">
    <property type="entry name" value="RRM"/>
    <property type="match status" value="1"/>
</dbReference>
<evidence type="ECO:0000256" key="1">
    <source>
        <dbReference type="PROSITE-ProRule" id="PRU00176"/>
    </source>
</evidence>
<accession>A0A1Y2FAL6</accession>
<dbReference type="Pfam" id="PF00076">
    <property type="entry name" value="RRM_1"/>
    <property type="match status" value="1"/>
</dbReference>
<evidence type="ECO:0000256" key="2">
    <source>
        <dbReference type="SAM" id="MobiDB-lite"/>
    </source>
</evidence>
<gene>
    <name evidence="4" type="ORF">BCR37DRAFT_381176</name>
</gene>
<dbReference type="RefSeq" id="XP_040724382.1">
    <property type="nucleotide sequence ID" value="XM_040869633.1"/>
</dbReference>
<dbReference type="SUPFAM" id="SSF54928">
    <property type="entry name" value="RNA-binding domain, RBD"/>
    <property type="match status" value="1"/>
</dbReference>
<dbReference type="GO" id="GO:0003723">
    <property type="term" value="F:RNA binding"/>
    <property type="evidence" value="ECO:0007669"/>
    <property type="project" value="UniProtKB-UniRule"/>
</dbReference>
<dbReference type="STRING" id="56484.A0A1Y2FAL6"/>